<proteinExistence type="inferred from homology"/>
<protein>
    <submittedName>
        <fullName evidence="6">Aldehyde dehydrogenase family protein</fullName>
    </submittedName>
</protein>
<dbReference type="RefSeq" id="WP_168146122.1">
    <property type="nucleotide sequence ID" value="NZ_JAAVXB010000001.1"/>
</dbReference>
<accession>A0A969W5K4</accession>
<dbReference type="Gene3D" id="3.40.605.10">
    <property type="entry name" value="Aldehyde Dehydrogenase, Chain A, domain 1"/>
    <property type="match status" value="1"/>
</dbReference>
<dbReference type="PROSITE" id="PS00687">
    <property type="entry name" value="ALDEHYDE_DEHYDR_GLU"/>
    <property type="match status" value="1"/>
</dbReference>
<keyword evidence="2 4" id="KW-0560">Oxidoreductase</keyword>
<feature type="domain" description="Aldehyde dehydrogenase" evidence="5">
    <location>
        <begin position="32"/>
        <end position="500"/>
    </location>
</feature>
<comment type="similarity">
    <text evidence="1 4">Belongs to the aldehyde dehydrogenase family.</text>
</comment>
<dbReference type="Gene3D" id="3.40.309.10">
    <property type="entry name" value="Aldehyde Dehydrogenase, Chain A, domain 2"/>
    <property type="match status" value="1"/>
</dbReference>
<evidence type="ECO:0000259" key="5">
    <source>
        <dbReference type="Pfam" id="PF00171"/>
    </source>
</evidence>
<dbReference type="Pfam" id="PF00171">
    <property type="entry name" value="Aldedh"/>
    <property type="match status" value="1"/>
</dbReference>
<gene>
    <name evidence="6" type="ORF">G7Y82_00940</name>
</gene>
<organism evidence="6 7">
    <name type="scientific">Solimonas marina</name>
    <dbReference type="NCBI Taxonomy" id="2714601"/>
    <lineage>
        <taxon>Bacteria</taxon>
        <taxon>Pseudomonadati</taxon>
        <taxon>Pseudomonadota</taxon>
        <taxon>Gammaproteobacteria</taxon>
        <taxon>Nevskiales</taxon>
        <taxon>Nevskiaceae</taxon>
        <taxon>Solimonas</taxon>
    </lineage>
</organism>
<dbReference type="GO" id="GO:0016620">
    <property type="term" value="F:oxidoreductase activity, acting on the aldehyde or oxo group of donors, NAD or NADP as acceptor"/>
    <property type="evidence" value="ECO:0007669"/>
    <property type="project" value="InterPro"/>
</dbReference>
<evidence type="ECO:0000313" key="6">
    <source>
        <dbReference type="EMBL" id="NKF20862.1"/>
    </source>
</evidence>
<dbReference type="AlphaFoldDB" id="A0A969W5K4"/>
<evidence type="ECO:0000256" key="4">
    <source>
        <dbReference type="RuleBase" id="RU003345"/>
    </source>
</evidence>
<evidence type="ECO:0000256" key="1">
    <source>
        <dbReference type="ARBA" id="ARBA00009986"/>
    </source>
</evidence>
<evidence type="ECO:0000256" key="3">
    <source>
        <dbReference type="PROSITE-ProRule" id="PRU10007"/>
    </source>
</evidence>
<dbReference type="InterPro" id="IPR016161">
    <property type="entry name" value="Ald_DH/histidinol_DH"/>
</dbReference>
<reference evidence="6" key="1">
    <citation type="submission" date="2020-03" db="EMBL/GenBank/DDBJ databases">
        <title>Solimonas marina sp. nov., isolated from deep seawater of the Pacific Ocean.</title>
        <authorList>
            <person name="Liu X."/>
            <person name="Lai Q."/>
            <person name="Sun F."/>
            <person name="Gai Y."/>
            <person name="Li G."/>
            <person name="Shao Z."/>
        </authorList>
    </citation>
    <scope>NUCLEOTIDE SEQUENCE</scope>
    <source>
        <strain evidence="6">C16B3</strain>
    </source>
</reference>
<name>A0A969W5K4_9GAMM</name>
<dbReference type="EMBL" id="JAAVXB010000001">
    <property type="protein sequence ID" value="NKF20862.1"/>
    <property type="molecule type" value="Genomic_DNA"/>
</dbReference>
<dbReference type="InterPro" id="IPR016162">
    <property type="entry name" value="Ald_DH_N"/>
</dbReference>
<dbReference type="PANTHER" id="PTHR11699">
    <property type="entry name" value="ALDEHYDE DEHYDROGENASE-RELATED"/>
    <property type="match status" value="1"/>
</dbReference>
<sequence length="504" mass="54000">MNMMSDVSALLSEGTRNFLSIRNHRMLIDGRWTDARDGARFDVVNPADETVIATAPAAGPGDVDLAVQAARTAFEKGPWSRLRPAQRQQLLLKLAGLIERDAQVIAEIESLDNGKSAAVARAVDIALTVEFFRYMAGFATKIHGETIDVSVPFAPPDAEFFAYTRREPVGVVAAVVPWNFPLLVATWKLAPALAAGCTVVLKPAEQTPLSALYLGRLIEEAGLPPGVVNIITGDGLGAGAPLVAHSGINKISFTGSTEVGKLIGKAAMDNMSRVTLELGGKSPMIVLDDCDPETAAQGAANAIFFNHGQVCCAGSRLYVPKKMFERVTEALAGHADALPMGHGLDPQTQLGPLVSQEQLDRVCRYIELGRQQGARLLSGGGRADRGGYFVKPTVFTSEDESLRVVREEIFGPVVVAMPYDDLDEVAARANDTPYGLGASIWSKDLSRVQRLVPKIKAGTVWVNCHSMLDCAVPFGGYKLSGFGRDMGRTSLDAYLETKSVFMAI</sequence>
<keyword evidence="7" id="KW-1185">Reference proteome</keyword>
<dbReference type="PROSITE" id="PS00070">
    <property type="entry name" value="ALDEHYDE_DEHYDR_CYS"/>
    <property type="match status" value="1"/>
</dbReference>
<dbReference type="InterPro" id="IPR029510">
    <property type="entry name" value="Ald_DH_CS_GLU"/>
</dbReference>
<dbReference type="FunFam" id="3.40.309.10:FF:000012">
    <property type="entry name" value="Betaine aldehyde dehydrogenase"/>
    <property type="match status" value="1"/>
</dbReference>
<dbReference type="FunFam" id="3.40.605.10:FF:000007">
    <property type="entry name" value="NAD/NADP-dependent betaine aldehyde dehydrogenase"/>
    <property type="match status" value="1"/>
</dbReference>
<evidence type="ECO:0000313" key="7">
    <source>
        <dbReference type="Proteomes" id="UP000653472"/>
    </source>
</evidence>
<dbReference type="Proteomes" id="UP000653472">
    <property type="component" value="Unassembled WGS sequence"/>
</dbReference>
<dbReference type="SUPFAM" id="SSF53720">
    <property type="entry name" value="ALDH-like"/>
    <property type="match status" value="1"/>
</dbReference>
<evidence type="ECO:0000256" key="2">
    <source>
        <dbReference type="ARBA" id="ARBA00023002"/>
    </source>
</evidence>
<dbReference type="InterPro" id="IPR016160">
    <property type="entry name" value="Ald_DH_CS_CYS"/>
</dbReference>
<dbReference type="InterPro" id="IPR016163">
    <property type="entry name" value="Ald_DH_C"/>
</dbReference>
<dbReference type="InterPro" id="IPR015590">
    <property type="entry name" value="Aldehyde_DH_dom"/>
</dbReference>
<comment type="caution">
    <text evidence="6">The sequence shown here is derived from an EMBL/GenBank/DDBJ whole genome shotgun (WGS) entry which is preliminary data.</text>
</comment>
<feature type="active site" evidence="3">
    <location>
        <position position="277"/>
    </location>
</feature>